<keyword evidence="1" id="KW-0472">Membrane</keyword>
<keyword evidence="1" id="KW-1133">Transmembrane helix</keyword>
<dbReference type="Proteomes" id="UP000293719">
    <property type="component" value="Chromosome"/>
</dbReference>
<reference evidence="3 4" key="1">
    <citation type="journal article" date="2017" name="Int. J. Syst. Evol. Microbiol.">
        <title>Roseitalea porphyridii gen. nov., sp. nov., isolated from a red alga, and reclassification of Hoeflea suaedae Chung et al. 2013 as Pseudohoeflea suaedae gen. nov., comb. nov.</title>
        <authorList>
            <person name="Hyeon J.W."/>
            <person name="Jeong S.E."/>
            <person name="Baek K."/>
            <person name="Jeon C.O."/>
        </authorList>
    </citation>
    <scope>NUCLEOTIDE SEQUENCE [LARGE SCALE GENOMIC DNA]</scope>
    <source>
        <strain evidence="3 4">MA7-20</strain>
    </source>
</reference>
<dbReference type="GeneID" id="90766886"/>
<dbReference type="KEGG" id="rpod:E0E05_06215"/>
<feature type="transmembrane region" description="Helical" evidence="1">
    <location>
        <begin position="142"/>
        <end position="161"/>
    </location>
</feature>
<dbReference type="AlphaFoldDB" id="A0A4P6V1G5"/>
<evidence type="ECO:0000313" key="4">
    <source>
        <dbReference type="Proteomes" id="UP000293719"/>
    </source>
</evidence>
<organism evidence="3 4">
    <name type="scientific">Roseitalea porphyridii</name>
    <dbReference type="NCBI Taxonomy" id="1852022"/>
    <lineage>
        <taxon>Bacteria</taxon>
        <taxon>Pseudomonadati</taxon>
        <taxon>Pseudomonadota</taxon>
        <taxon>Alphaproteobacteria</taxon>
        <taxon>Hyphomicrobiales</taxon>
        <taxon>Ahrensiaceae</taxon>
        <taxon>Roseitalea</taxon>
    </lineage>
</organism>
<sequence>MLFKRRNQENRWTRLRVSMLPRRSYGRSMRYYAKRVMRIRATPHAIAAGVAAGAFASFTPLMGFHFILSFLLAFLLRGSMIAAAFGTAVGNPLTFPAIWASTLSLGRWLLGVDGNGADGTEFGSVFAEQGFVALWQPFIKPMLVGGVPMGLLVGVLIYIPTRMAVAAFQMRRAAQKAERAIALQESQASGHDVTEHDRRGIAS</sequence>
<dbReference type="PANTHER" id="PTHR40547">
    <property type="entry name" value="SLL0298 PROTEIN"/>
    <property type="match status" value="1"/>
</dbReference>
<accession>A0A4P6V1G5</accession>
<feature type="transmembrane region" description="Helical" evidence="1">
    <location>
        <begin position="66"/>
        <end position="86"/>
    </location>
</feature>
<dbReference type="PANTHER" id="PTHR40547:SF1">
    <property type="entry name" value="SLL0298 PROTEIN"/>
    <property type="match status" value="1"/>
</dbReference>
<protein>
    <submittedName>
        <fullName evidence="3">DUF2062 domain-containing protein</fullName>
    </submittedName>
</protein>
<evidence type="ECO:0000313" key="3">
    <source>
        <dbReference type="EMBL" id="QBK30230.1"/>
    </source>
</evidence>
<dbReference type="RefSeq" id="WP_131615932.1">
    <property type="nucleotide sequence ID" value="NZ_CP036532.1"/>
</dbReference>
<feature type="domain" description="DUF2062" evidence="2">
    <location>
        <begin position="27"/>
        <end position="172"/>
    </location>
</feature>
<gene>
    <name evidence="3" type="ORF">E0E05_06215</name>
</gene>
<dbReference type="Pfam" id="PF09835">
    <property type="entry name" value="DUF2062"/>
    <property type="match status" value="1"/>
</dbReference>
<keyword evidence="4" id="KW-1185">Reference proteome</keyword>
<evidence type="ECO:0000256" key="1">
    <source>
        <dbReference type="SAM" id="Phobius"/>
    </source>
</evidence>
<evidence type="ECO:0000259" key="2">
    <source>
        <dbReference type="Pfam" id="PF09835"/>
    </source>
</evidence>
<proteinExistence type="predicted"/>
<dbReference type="InterPro" id="IPR018639">
    <property type="entry name" value="DUF2062"/>
</dbReference>
<keyword evidence="1" id="KW-0812">Transmembrane</keyword>
<dbReference type="OrthoDB" id="7360463at2"/>
<name>A0A4P6V1G5_9HYPH</name>
<dbReference type="EMBL" id="CP036532">
    <property type="protein sequence ID" value="QBK30230.1"/>
    <property type="molecule type" value="Genomic_DNA"/>
</dbReference>
<feature type="transmembrane region" description="Helical" evidence="1">
    <location>
        <begin position="93"/>
        <end position="110"/>
    </location>
</feature>